<sequence length="292" mass="34162">MLQQGLQTTTQSRFSVKRDEKTRLYMTMMLEADDTKDAGGPIIDIEADFKWSGSISHIFVNVPECLHKQQLELPTFNSSHNETIILEYVINLLHRYFNNEFKKTEDIKKQVMSKAAGNVSKLNNIKSEHTWCSNAVFGRTTRENFNLYKSSNAEQLTICSSVIFEPKWNPREIPESIVMDVHDSEVNVIGSIIPEEEQRSEDLLRRMKGAQEFQEEALIRMMDGVLEKCWVDEIKRDIPKPNFMETKSPDEWNESEIQLAKEYEMKIKFLIGERERYRKILAHEFEISNDEL</sequence>
<comment type="subcellular location">
    <subcellularLocation>
        <location evidence="1">Cell projection</location>
        <location evidence="1">Cilium</location>
    </subcellularLocation>
    <subcellularLocation>
        <location evidence="2">Cytoplasm</location>
        <location evidence="2">Cytoskeleton</location>
    </subcellularLocation>
</comment>
<dbReference type="GO" id="GO:0060271">
    <property type="term" value="P:cilium assembly"/>
    <property type="evidence" value="ECO:0007669"/>
    <property type="project" value="TreeGrafter"/>
</dbReference>
<dbReference type="PANTHER" id="PTHR14885">
    <property type="entry name" value="CILIA- AND FLAGELLA-ASSOCIATED PROTEIN 43-RELATED"/>
    <property type="match status" value="1"/>
</dbReference>
<keyword evidence="6" id="KW-0175">Coiled coil</keyword>
<dbReference type="PANTHER" id="PTHR14885:SF1">
    <property type="entry name" value="CILIA- AND FLAGELLA-ASSOCIATED PROTEIN 43"/>
    <property type="match status" value="1"/>
</dbReference>
<dbReference type="Proteomes" id="UP000792457">
    <property type="component" value="Unassembled WGS sequence"/>
</dbReference>
<dbReference type="Pfam" id="PF25828">
    <property type="entry name" value="CC_Cfap43"/>
    <property type="match status" value="1"/>
</dbReference>
<evidence type="ECO:0000256" key="7">
    <source>
        <dbReference type="ARBA" id="ARBA00023212"/>
    </source>
</evidence>
<reference evidence="9" key="1">
    <citation type="submission" date="2013-04" db="EMBL/GenBank/DDBJ databases">
        <authorList>
            <person name="Qu J."/>
            <person name="Murali S.C."/>
            <person name="Bandaranaike D."/>
            <person name="Bellair M."/>
            <person name="Blankenburg K."/>
            <person name="Chao H."/>
            <person name="Dinh H."/>
            <person name="Doddapaneni H."/>
            <person name="Downs B."/>
            <person name="Dugan-Rocha S."/>
            <person name="Elkadiri S."/>
            <person name="Gnanaolivu R.D."/>
            <person name="Hernandez B."/>
            <person name="Javaid M."/>
            <person name="Jayaseelan J.C."/>
            <person name="Lee S."/>
            <person name="Li M."/>
            <person name="Ming W."/>
            <person name="Munidasa M."/>
            <person name="Muniz J."/>
            <person name="Nguyen L."/>
            <person name="Ongeri F."/>
            <person name="Osuji N."/>
            <person name="Pu L.-L."/>
            <person name="Puazo M."/>
            <person name="Qu C."/>
            <person name="Quiroz J."/>
            <person name="Raj R."/>
            <person name="Weissenberger G."/>
            <person name="Xin Y."/>
            <person name="Zou X."/>
            <person name="Han Y."/>
            <person name="Richards S."/>
            <person name="Worley K."/>
            <person name="Muzny D."/>
            <person name="Gibbs R."/>
        </authorList>
    </citation>
    <scope>NUCLEOTIDE SEQUENCE</scope>
    <source>
        <strain evidence="9">Sampled in the wild</strain>
    </source>
</reference>
<evidence type="ECO:0000313" key="10">
    <source>
        <dbReference type="Proteomes" id="UP000792457"/>
    </source>
</evidence>
<evidence type="ECO:0000256" key="1">
    <source>
        <dbReference type="ARBA" id="ARBA00004138"/>
    </source>
</evidence>
<dbReference type="AlphaFoldDB" id="A0A8K0PBI3"/>
<accession>A0A8K0PBI3</accession>
<comment type="caution">
    <text evidence="9">The sequence shown here is derived from an EMBL/GenBank/DDBJ whole genome shotgun (WGS) entry which is preliminary data.</text>
</comment>
<keyword evidence="4" id="KW-0853">WD repeat</keyword>
<organism evidence="9 10">
    <name type="scientific">Ladona fulva</name>
    <name type="common">Scarce chaser dragonfly</name>
    <name type="synonym">Libellula fulva</name>
    <dbReference type="NCBI Taxonomy" id="123851"/>
    <lineage>
        <taxon>Eukaryota</taxon>
        <taxon>Metazoa</taxon>
        <taxon>Ecdysozoa</taxon>
        <taxon>Arthropoda</taxon>
        <taxon>Hexapoda</taxon>
        <taxon>Insecta</taxon>
        <taxon>Pterygota</taxon>
        <taxon>Palaeoptera</taxon>
        <taxon>Odonata</taxon>
        <taxon>Epiprocta</taxon>
        <taxon>Anisoptera</taxon>
        <taxon>Libelluloidea</taxon>
        <taxon>Libellulidae</taxon>
        <taxon>Ladona</taxon>
    </lineage>
</organism>
<keyword evidence="10" id="KW-1185">Reference proteome</keyword>
<dbReference type="GO" id="GO:0005930">
    <property type="term" value="C:axoneme"/>
    <property type="evidence" value="ECO:0007669"/>
    <property type="project" value="TreeGrafter"/>
</dbReference>
<evidence type="ECO:0000256" key="5">
    <source>
        <dbReference type="ARBA" id="ARBA00022737"/>
    </source>
</evidence>
<evidence type="ECO:0000256" key="8">
    <source>
        <dbReference type="ARBA" id="ARBA00023273"/>
    </source>
</evidence>
<feature type="non-terminal residue" evidence="9">
    <location>
        <position position="292"/>
    </location>
</feature>
<keyword evidence="7" id="KW-0206">Cytoskeleton</keyword>
<evidence type="ECO:0000256" key="6">
    <source>
        <dbReference type="ARBA" id="ARBA00023054"/>
    </source>
</evidence>
<keyword evidence="5" id="KW-0677">Repeat</keyword>
<reference evidence="9" key="2">
    <citation type="submission" date="2017-10" db="EMBL/GenBank/DDBJ databases">
        <title>Ladona fulva Genome sequencing and assembly.</title>
        <authorList>
            <person name="Murali S."/>
            <person name="Richards S."/>
            <person name="Bandaranaike D."/>
            <person name="Bellair M."/>
            <person name="Blankenburg K."/>
            <person name="Chao H."/>
            <person name="Dinh H."/>
            <person name="Doddapaneni H."/>
            <person name="Dugan-Rocha S."/>
            <person name="Elkadiri S."/>
            <person name="Gnanaolivu R."/>
            <person name="Hernandez B."/>
            <person name="Skinner E."/>
            <person name="Javaid M."/>
            <person name="Lee S."/>
            <person name="Li M."/>
            <person name="Ming W."/>
            <person name="Munidasa M."/>
            <person name="Muniz J."/>
            <person name="Nguyen L."/>
            <person name="Hughes D."/>
            <person name="Osuji N."/>
            <person name="Pu L.-L."/>
            <person name="Puazo M."/>
            <person name="Qu C."/>
            <person name="Quiroz J."/>
            <person name="Raj R."/>
            <person name="Weissenberger G."/>
            <person name="Xin Y."/>
            <person name="Zou X."/>
            <person name="Han Y."/>
            <person name="Worley K."/>
            <person name="Muzny D."/>
            <person name="Gibbs R."/>
        </authorList>
    </citation>
    <scope>NUCLEOTIDE SEQUENCE</scope>
    <source>
        <strain evidence="9">Sampled in the wild</strain>
    </source>
</reference>
<evidence type="ECO:0000256" key="2">
    <source>
        <dbReference type="ARBA" id="ARBA00004245"/>
    </source>
</evidence>
<proteinExistence type="predicted"/>
<dbReference type="EMBL" id="KZ309185">
    <property type="protein sequence ID" value="KAG8237544.1"/>
    <property type="molecule type" value="Genomic_DNA"/>
</dbReference>
<dbReference type="OrthoDB" id="535167at2759"/>
<protein>
    <submittedName>
        <fullName evidence="9">Uncharacterized protein</fullName>
    </submittedName>
</protein>
<evidence type="ECO:0000256" key="4">
    <source>
        <dbReference type="ARBA" id="ARBA00022574"/>
    </source>
</evidence>
<evidence type="ECO:0000313" key="9">
    <source>
        <dbReference type="EMBL" id="KAG8237544.1"/>
    </source>
</evidence>
<gene>
    <name evidence="9" type="ORF">J437_LFUL017442</name>
</gene>
<keyword evidence="3" id="KW-0963">Cytoplasm</keyword>
<name>A0A8K0PBI3_LADFU</name>
<keyword evidence="8" id="KW-0966">Cell projection</keyword>
<evidence type="ECO:0000256" key="3">
    <source>
        <dbReference type="ARBA" id="ARBA00022490"/>
    </source>
</evidence>